<sequence length="91" mass="10068">DGCPLAEMGRCSAPCLDPHIDYSTIVGFARLAMTDDVRDLTDRLAQRIARLSAAERFEEAAEFTEDAQEVLRATRRRSRLVSLASCPEIVA</sequence>
<dbReference type="GO" id="GO:0004519">
    <property type="term" value="F:endonuclease activity"/>
    <property type="evidence" value="ECO:0007669"/>
    <property type="project" value="UniProtKB-KW"/>
</dbReference>
<dbReference type="AlphaFoldDB" id="A0A7Y0SEE0"/>
<feature type="non-terminal residue" evidence="1">
    <location>
        <position position="91"/>
    </location>
</feature>
<keyword evidence="1" id="KW-0540">Nuclease</keyword>
<keyword evidence="1" id="KW-0378">Hydrolase</keyword>
<accession>A0A7Y0SEE0</accession>
<evidence type="ECO:0000313" key="1">
    <source>
        <dbReference type="EMBL" id="NMU81866.1"/>
    </source>
</evidence>
<gene>
    <name evidence="1" type="ORF">HKB16_03120</name>
</gene>
<evidence type="ECO:0000313" key="2">
    <source>
        <dbReference type="Proteomes" id="UP000518904"/>
    </source>
</evidence>
<reference evidence="1 2" key="1">
    <citation type="submission" date="2020-04" db="EMBL/GenBank/DDBJ databases">
        <title>Whole-genome sequencing of Vibrio spp. from China reveals different genetic environments of blaCTX-M-14 among diverse lineages.</title>
        <authorList>
            <person name="Zheng Z."/>
            <person name="Ye L."/>
            <person name="Chen S."/>
        </authorList>
    </citation>
    <scope>NUCLEOTIDE SEQUENCE [LARGE SCALE GENOMIC DNA]</scope>
    <source>
        <strain evidence="1 2">Vb0551</strain>
    </source>
</reference>
<proteinExistence type="predicted"/>
<feature type="non-terminal residue" evidence="1">
    <location>
        <position position="1"/>
    </location>
</feature>
<protein>
    <submittedName>
        <fullName evidence="1">Endonuclease</fullName>
    </submittedName>
</protein>
<name>A0A7Y0SEE0_VIBPH</name>
<dbReference type="EMBL" id="JABCLB010000339">
    <property type="protein sequence ID" value="NMU81866.1"/>
    <property type="molecule type" value="Genomic_DNA"/>
</dbReference>
<dbReference type="Proteomes" id="UP000518904">
    <property type="component" value="Unassembled WGS sequence"/>
</dbReference>
<keyword evidence="1" id="KW-0255">Endonuclease</keyword>
<comment type="caution">
    <text evidence="1">The sequence shown here is derived from an EMBL/GenBank/DDBJ whole genome shotgun (WGS) entry which is preliminary data.</text>
</comment>
<organism evidence="1 2">
    <name type="scientific">Vibrio parahaemolyticus</name>
    <dbReference type="NCBI Taxonomy" id="670"/>
    <lineage>
        <taxon>Bacteria</taxon>
        <taxon>Pseudomonadati</taxon>
        <taxon>Pseudomonadota</taxon>
        <taxon>Gammaproteobacteria</taxon>
        <taxon>Vibrionales</taxon>
        <taxon>Vibrionaceae</taxon>
        <taxon>Vibrio</taxon>
    </lineage>
</organism>